<dbReference type="CDD" id="cd01396">
    <property type="entry name" value="MeCP2_MBD"/>
    <property type="match status" value="1"/>
</dbReference>
<name>A0ABD3AGT5_9GENT</name>
<comment type="subcellular location">
    <subcellularLocation>
        <location evidence="1">Nucleus</location>
    </subcellularLocation>
</comment>
<feature type="compositionally biased region" description="Polar residues" evidence="6">
    <location>
        <begin position="1"/>
        <end position="17"/>
    </location>
</feature>
<dbReference type="SUPFAM" id="SSF54171">
    <property type="entry name" value="DNA-binding domain"/>
    <property type="match status" value="1"/>
</dbReference>
<comment type="caution">
    <text evidence="8">The sequence shown here is derived from an EMBL/GenBank/DDBJ whole genome shotgun (WGS) entry which is preliminary data.</text>
</comment>
<feature type="compositionally biased region" description="Low complexity" evidence="6">
    <location>
        <begin position="66"/>
        <end position="82"/>
    </location>
</feature>
<dbReference type="AlphaFoldDB" id="A0ABD3AGT5"/>
<evidence type="ECO:0000259" key="7">
    <source>
        <dbReference type="PROSITE" id="PS50982"/>
    </source>
</evidence>
<evidence type="ECO:0000256" key="4">
    <source>
        <dbReference type="ARBA" id="ARBA00023163"/>
    </source>
</evidence>
<dbReference type="Gene3D" id="3.30.890.10">
    <property type="entry name" value="Methyl-cpg-binding Protein 2, Chain A"/>
    <property type="match status" value="1"/>
</dbReference>
<dbReference type="Pfam" id="PF01429">
    <property type="entry name" value="MBD"/>
    <property type="match status" value="1"/>
</dbReference>
<accession>A0ABD3AGT5</accession>
<reference evidence="8 9" key="1">
    <citation type="submission" date="2024-11" db="EMBL/GenBank/DDBJ databases">
        <title>A near-complete genome assembly of Cinchona calisaya.</title>
        <authorList>
            <person name="Lian D.C."/>
            <person name="Zhao X.W."/>
            <person name="Wei L."/>
        </authorList>
    </citation>
    <scope>NUCLEOTIDE SEQUENCE [LARGE SCALE GENOMIC DNA]</scope>
    <source>
        <tissue evidence="8">Nenye</tissue>
    </source>
</reference>
<feature type="region of interest" description="Disordered" evidence="6">
    <location>
        <begin position="1"/>
        <end position="82"/>
    </location>
</feature>
<evidence type="ECO:0000256" key="1">
    <source>
        <dbReference type="ARBA" id="ARBA00004123"/>
    </source>
</evidence>
<evidence type="ECO:0000313" key="9">
    <source>
        <dbReference type="Proteomes" id="UP001630127"/>
    </source>
</evidence>
<dbReference type="GO" id="GO:0003677">
    <property type="term" value="F:DNA binding"/>
    <property type="evidence" value="ECO:0007669"/>
    <property type="project" value="UniProtKB-KW"/>
</dbReference>
<protein>
    <recommendedName>
        <fullName evidence="7">MBD domain-containing protein</fullName>
    </recommendedName>
</protein>
<keyword evidence="9" id="KW-1185">Reference proteome</keyword>
<dbReference type="PROSITE" id="PS50982">
    <property type="entry name" value="MBD"/>
    <property type="match status" value="1"/>
</dbReference>
<dbReference type="EMBL" id="JBJUIK010000004">
    <property type="protein sequence ID" value="KAL3530348.1"/>
    <property type="molecule type" value="Genomic_DNA"/>
</dbReference>
<sequence>MSDSIYSGPNPTAQNTVKVPDLGEPEPLSGDQIPPDPLLESGWFIDANQKADAETATQTNREPEQEMPATAETTTTIAPETAVPLEVTPISQRRPGRPVEELEERPNWLPEDWKIEVRVRTSGATAGHADRYFISPSGQRFRSKVEVLRFLETGSKRKKNLKSDADATPSESPSNNKKKKSKPNIRNFSDLKFDFKNPPQGLTWVQEDDCPDAWVPIADNIIIPESKKIEWGSVFSRVTQLDRSNGAS</sequence>
<dbReference type="SMART" id="SM00391">
    <property type="entry name" value="MBD"/>
    <property type="match status" value="1"/>
</dbReference>
<keyword evidence="4" id="KW-0804">Transcription</keyword>
<organism evidence="8 9">
    <name type="scientific">Cinchona calisaya</name>
    <dbReference type="NCBI Taxonomy" id="153742"/>
    <lineage>
        <taxon>Eukaryota</taxon>
        <taxon>Viridiplantae</taxon>
        <taxon>Streptophyta</taxon>
        <taxon>Embryophyta</taxon>
        <taxon>Tracheophyta</taxon>
        <taxon>Spermatophyta</taxon>
        <taxon>Magnoliopsida</taxon>
        <taxon>eudicotyledons</taxon>
        <taxon>Gunneridae</taxon>
        <taxon>Pentapetalae</taxon>
        <taxon>asterids</taxon>
        <taxon>lamiids</taxon>
        <taxon>Gentianales</taxon>
        <taxon>Rubiaceae</taxon>
        <taxon>Cinchonoideae</taxon>
        <taxon>Cinchoneae</taxon>
        <taxon>Cinchona</taxon>
    </lineage>
</organism>
<gene>
    <name evidence="8" type="ORF">ACH5RR_009670</name>
</gene>
<dbReference type="InterPro" id="IPR001739">
    <property type="entry name" value="Methyl_CpG_DNA-bd"/>
</dbReference>
<evidence type="ECO:0000256" key="3">
    <source>
        <dbReference type="ARBA" id="ARBA00023125"/>
    </source>
</evidence>
<evidence type="ECO:0000256" key="6">
    <source>
        <dbReference type="SAM" id="MobiDB-lite"/>
    </source>
</evidence>
<dbReference type="PANTHER" id="PTHR12396">
    <property type="entry name" value="METHYL-CPG BINDING PROTEIN, MBD"/>
    <property type="match status" value="1"/>
</dbReference>
<evidence type="ECO:0000313" key="8">
    <source>
        <dbReference type="EMBL" id="KAL3530348.1"/>
    </source>
</evidence>
<keyword evidence="2" id="KW-0805">Transcription regulation</keyword>
<dbReference type="Proteomes" id="UP001630127">
    <property type="component" value="Unassembled WGS sequence"/>
</dbReference>
<feature type="region of interest" description="Disordered" evidence="6">
    <location>
        <begin position="156"/>
        <end position="193"/>
    </location>
</feature>
<evidence type="ECO:0000256" key="5">
    <source>
        <dbReference type="ARBA" id="ARBA00023242"/>
    </source>
</evidence>
<keyword evidence="3" id="KW-0238">DNA-binding</keyword>
<dbReference type="InterPro" id="IPR016177">
    <property type="entry name" value="DNA-bd_dom_sf"/>
</dbReference>
<proteinExistence type="predicted"/>
<dbReference type="PANTHER" id="PTHR12396:SF46">
    <property type="entry name" value="METHYL-CPG-BINDING DOMAIN-CONTAINING PROTEIN 6"/>
    <property type="match status" value="1"/>
</dbReference>
<feature type="domain" description="MBD" evidence="7">
    <location>
        <begin position="99"/>
        <end position="172"/>
    </location>
</feature>
<dbReference type="GO" id="GO:0005634">
    <property type="term" value="C:nucleus"/>
    <property type="evidence" value="ECO:0007669"/>
    <property type="project" value="UniProtKB-SubCell"/>
</dbReference>
<keyword evidence="5" id="KW-0539">Nucleus</keyword>
<evidence type="ECO:0000256" key="2">
    <source>
        <dbReference type="ARBA" id="ARBA00023015"/>
    </source>
</evidence>